<keyword evidence="4" id="KW-1185">Reference proteome</keyword>
<dbReference type="InterPro" id="IPR022298">
    <property type="entry name" value="Conjug_transposon_TraN"/>
</dbReference>
<evidence type="ECO:0000313" key="4">
    <source>
        <dbReference type="Proteomes" id="UP001250698"/>
    </source>
</evidence>
<protein>
    <recommendedName>
        <fullName evidence="5">DUF4138 domain-containing protein</fullName>
    </recommendedName>
</protein>
<evidence type="ECO:0000256" key="1">
    <source>
        <dbReference type="SAM" id="MobiDB-lite"/>
    </source>
</evidence>
<feature type="region of interest" description="Disordered" evidence="1">
    <location>
        <begin position="44"/>
        <end position="66"/>
    </location>
</feature>
<dbReference type="RefSeq" id="WP_315999541.1">
    <property type="nucleotide sequence ID" value="NZ_JAWDJT010000012.1"/>
</dbReference>
<keyword evidence="2" id="KW-0732">Signal</keyword>
<organism evidence="3 4">
    <name type="scientific">Hymenobacter endophyticus</name>
    <dbReference type="NCBI Taxonomy" id="3076335"/>
    <lineage>
        <taxon>Bacteria</taxon>
        <taxon>Pseudomonadati</taxon>
        <taxon>Bacteroidota</taxon>
        <taxon>Cytophagia</taxon>
        <taxon>Cytophagales</taxon>
        <taxon>Hymenobacteraceae</taxon>
        <taxon>Hymenobacter</taxon>
    </lineage>
</organism>
<feature type="region of interest" description="Disordered" evidence="1">
    <location>
        <begin position="210"/>
        <end position="233"/>
    </location>
</feature>
<evidence type="ECO:0000256" key="2">
    <source>
        <dbReference type="SAM" id="SignalP"/>
    </source>
</evidence>
<feature type="chain" id="PRO_5045921219" description="DUF4138 domain-containing protein" evidence="2">
    <location>
        <begin position="26"/>
        <end position="413"/>
    </location>
</feature>
<comment type="caution">
    <text evidence="3">The sequence shown here is derived from an EMBL/GenBank/DDBJ whole genome shotgun (WGS) entry which is preliminary data.</text>
</comment>
<evidence type="ECO:0008006" key="5">
    <source>
        <dbReference type="Google" id="ProtNLM"/>
    </source>
</evidence>
<gene>
    <name evidence="3" type="ORF">ROI90_16920</name>
</gene>
<feature type="signal peptide" evidence="2">
    <location>
        <begin position="1"/>
        <end position="25"/>
    </location>
</feature>
<feature type="compositionally biased region" description="Low complexity" evidence="1">
    <location>
        <begin position="44"/>
        <end position="55"/>
    </location>
</feature>
<name>A0ABU3TL31_9BACT</name>
<proteinExistence type="predicted"/>
<accession>A0ABU3TL31</accession>
<dbReference type="Pfam" id="PF13595">
    <property type="entry name" value="DUF4138"/>
    <property type="match status" value="1"/>
</dbReference>
<sequence length="413" mass="44116">MKRPHSYQLVLTLSLSLLCSAGSYAQRLKRVPVTPPPASLPAYAPASMDRASTPAPITPGPAPAHAGGYTDTGLHYTIERLAPPPPPPPPGSQPMLLDVAVSDSSTTYMVFAGPVSLVDVGMMDNYLLKIEANAVFVRARKKSAPPTPIMVRYGSKYWMGRLVTVKRPVMALYDLTKPNQLPPVPNGAAAAAAAYYNTAAAPASQSSVHSSATVAGGGMSPDGSANPDGNLADVDAPTTSTGAVMPTSSTGVAPDNPLALDREAHRKAFVNAKLRRLDNQRVEHPGVAVYENRVAVSLANVRNDKEFTYLRLRVDNTSSIDYHIDFVDFQLVENTKRRFLGKKRNESRRPLTPSGGRANQVIAGGTTGYLYYAVPLYAATDLGYLHVELHELNGARTLLLPIPAKVINTAPTL</sequence>
<dbReference type="Proteomes" id="UP001250698">
    <property type="component" value="Unassembled WGS sequence"/>
</dbReference>
<dbReference type="EMBL" id="JAWDJT010000012">
    <property type="protein sequence ID" value="MDU0372091.1"/>
    <property type="molecule type" value="Genomic_DNA"/>
</dbReference>
<reference evidence="3 4" key="1">
    <citation type="submission" date="2023-10" db="EMBL/GenBank/DDBJ databases">
        <title>Hymenobacter endophyticus sp. nov., an isolate from the leaf tissues of wheat.</title>
        <authorList>
            <person name="Dai Y."/>
        </authorList>
    </citation>
    <scope>NUCLEOTIDE SEQUENCE [LARGE SCALE GENOMIC DNA]</scope>
    <source>
        <strain evidence="3 4">ZK17L-C2</strain>
    </source>
</reference>
<evidence type="ECO:0000313" key="3">
    <source>
        <dbReference type="EMBL" id="MDU0372091.1"/>
    </source>
</evidence>